<dbReference type="EMBL" id="MOBN01000036">
    <property type="protein sequence ID" value="RON25340.1"/>
    <property type="molecule type" value="Genomic_DNA"/>
</dbReference>
<protein>
    <submittedName>
        <fullName evidence="3">EamA family transporter</fullName>
    </submittedName>
</protein>
<dbReference type="InterPro" id="IPR037185">
    <property type="entry name" value="EmrE-like"/>
</dbReference>
<keyword evidence="1" id="KW-0812">Transmembrane</keyword>
<evidence type="ECO:0000259" key="2">
    <source>
        <dbReference type="Pfam" id="PF00892"/>
    </source>
</evidence>
<keyword evidence="1" id="KW-1133">Transmembrane helix</keyword>
<dbReference type="AlphaFoldDB" id="A0A423IIR5"/>
<evidence type="ECO:0000313" key="3">
    <source>
        <dbReference type="EMBL" id="RON25340.1"/>
    </source>
</evidence>
<evidence type="ECO:0000256" key="1">
    <source>
        <dbReference type="SAM" id="Phobius"/>
    </source>
</evidence>
<name>A0A423IIR5_9PSED</name>
<dbReference type="InterPro" id="IPR000620">
    <property type="entry name" value="EamA_dom"/>
</dbReference>
<dbReference type="Pfam" id="PF00892">
    <property type="entry name" value="EamA"/>
    <property type="match status" value="1"/>
</dbReference>
<sequence length="299" mass="32014">MSLTKSAEHAKGNLSGLGAIVLWSALPPLIRLVSENIGQLIGAALMFSVASVLLILINGWAPVRKFSIRYLAVGCALFVSYEVGLAVALGLAQDRRQAIEVGLVNYLWPCFTLLLAVLSGQRQASFLLLIPGVLISLFGVGWILSEGGGFSFQLIVANASVNPMSYGLALIGAFVWAVYCCVVKPLSQGKDATVLFFVATSIALWVKYLLSDYNLADVQPMAVLELVVAATIMALGYVGWNKGLLTGNLLFLAAVSYAAPVLSSLMGSIILNTTLQRYFWEGALLVTSGSLCCWWATRR</sequence>
<feature type="transmembrane region" description="Helical" evidence="1">
    <location>
        <begin position="98"/>
        <end position="118"/>
    </location>
</feature>
<feature type="transmembrane region" description="Helical" evidence="1">
    <location>
        <begin position="36"/>
        <end position="58"/>
    </location>
</feature>
<dbReference type="SUPFAM" id="SSF103481">
    <property type="entry name" value="Multidrug resistance efflux transporter EmrE"/>
    <property type="match status" value="1"/>
</dbReference>
<feature type="transmembrane region" description="Helical" evidence="1">
    <location>
        <begin position="249"/>
        <end position="271"/>
    </location>
</feature>
<feature type="transmembrane region" description="Helical" evidence="1">
    <location>
        <begin position="164"/>
        <end position="182"/>
    </location>
</feature>
<dbReference type="Proteomes" id="UP000284168">
    <property type="component" value="Unassembled WGS sequence"/>
</dbReference>
<dbReference type="GO" id="GO:0016020">
    <property type="term" value="C:membrane"/>
    <property type="evidence" value="ECO:0007669"/>
    <property type="project" value="InterPro"/>
</dbReference>
<feature type="transmembrane region" description="Helical" evidence="1">
    <location>
        <begin position="125"/>
        <end position="144"/>
    </location>
</feature>
<proteinExistence type="predicted"/>
<gene>
    <name evidence="3" type="ORF">BK663_20510</name>
</gene>
<reference evidence="3 4" key="1">
    <citation type="submission" date="2016-10" db="EMBL/GenBank/DDBJ databases">
        <title>Comparative genome analysis of multiple Pseudomonas spp. focuses on biocontrol and plant growth promoting traits.</title>
        <authorList>
            <person name="Tao X.-Y."/>
            <person name="Taylor C.G."/>
        </authorList>
    </citation>
    <scope>NUCLEOTIDE SEQUENCE [LARGE SCALE GENOMIC DNA]</scope>
    <source>
        <strain evidence="3 4">48C10</strain>
    </source>
</reference>
<feature type="transmembrane region" description="Helical" evidence="1">
    <location>
        <begin position="222"/>
        <end position="240"/>
    </location>
</feature>
<keyword evidence="1" id="KW-0472">Membrane</keyword>
<feature type="transmembrane region" description="Helical" evidence="1">
    <location>
        <begin position="277"/>
        <end position="297"/>
    </location>
</feature>
<dbReference type="RefSeq" id="WP_123721841.1">
    <property type="nucleotide sequence ID" value="NZ_MOBN01000036.1"/>
</dbReference>
<feature type="transmembrane region" description="Helical" evidence="1">
    <location>
        <begin position="70"/>
        <end position="92"/>
    </location>
</feature>
<feature type="domain" description="EamA" evidence="2">
    <location>
        <begin position="166"/>
        <end position="291"/>
    </location>
</feature>
<comment type="caution">
    <text evidence="3">The sequence shown here is derived from an EMBL/GenBank/DDBJ whole genome shotgun (WGS) entry which is preliminary data.</text>
</comment>
<accession>A0A423IIR5</accession>
<dbReference type="NCBIfam" id="NF008676">
    <property type="entry name" value="PRK11689.1"/>
    <property type="match status" value="1"/>
</dbReference>
<feature type="transmembrane region" description="Helical" evidence="1">
    <location>
        <begin position="194"/>
        <end position="210"/>
    </location>
</feature>
<organism evidence="3 4">
    <name type="scientific">Pseudomonas lini</name>
    <dbReference type="NCBI Taxonomy" id="163011"/>
    <lineage>
        <taxon>Bacteria</taxon>
        <taxon>Pseudomonadati</taxon>
        <taxon>Pseudomonadota</taxon>
        <taxon>Gammaproteobacteria</taxon>
        <taxon>Pseudomonadales</taxon>
        <taxon>Pseudomonadaceae</taxon>
        <taxon>Pseudomonas</taxon>
    </lineage>
</organism>
<evidence type="ECO:0000313" key="4">
    <source>
        <dbReference type="Proteomes" id="UP000284168"/>
    </source>
</evidence>
<feature type="transmembrane region" description="Helical" evidence="1">
    <location>
        <begin position="12"/>
        <end position="30"/>
    </location>
</feature>